<dbReference type="PANTHER" id="PTHR10173">
    <property type="entry name" value="METHIONINE SULFOXIDE REDUCTASE"/>
    <property type="match status" value="1"/>
</dbReference>
<evidence type="ECO:0000313" key="9">
    <source>
        <dbReference type="EMBL" id="KAF0302327.1"/>
    </source>
</evidence>
<dbReference type="GO" id="GO:0005737">
    <property type="term" value="C:cytoplasm"/>
    <property type="evidence" value="ECO:0007669"/>
    <property type="project" value="TreeGrafter"/>
</dbReference>
<dbReference type="InterPro" id="IPR028427">
    <property type="entry name" value="Met_Sox_Rdtase_MsrB"/>
</dbReference>
<dbReference type="EMBL" id="VIIS01001073">
    <property type="protein sequence ID" value="KAF0302327.1"/>
    <property type="molecule type" value="Genomic_DNA"/>
</dbReference>
<reference evidence="9 10" key="1">
    <citation type="submission" date="2019-07" db="EMBL/GenBank/DDBJ databases">
        <title>Draft genome assembly of a fouling barnacle, Amphibalanus amphitrite (Darwin, 1854): The first reference genome for Thecostraca.</title>
        <authorList>
            <person name="Kim W."/>
        </authorList>
    </citation>
    <scope>NUCLEOTIDE SEQUENCE [LARGE SCALE GENOMIC DNA]</scope>
    <source>
        <strain evidence="9">SNU_AA5</strain>
        <tissue evidence="9">Soma without cirri and trophi</tissue>
    </source>
</reference>
<dbReference type="OrthoDB" id="44061at2759"/>
<protein>
    <recommendedName>
        <fullName evidence="6">Peptide-methionine (R)-S-oxide reductase</fullName>
        <ecNumber evidence="6">1.8.4.12</ecNumber>
    </recommendedName>
</protein>
<feature type="region of interest" description="Disordered" evidence="7">
    <location>
        <begin position="216"/>
        <end position="252"/>
    </location>
</feature>
<evidence type="ECO:0000256" key="4">
    <source>
        <dbReference type="ARBA" id="ARBA00023002"/>
    </source>
</evidence>
<accession>A0A6A4W2Y9</accession>
<dbReference type="GO" id="GO:0006979">
    <property type="term" value="P:response to oxidative stress"/>
    <property type="evidence" value="ECO:0007669"/>
    <property type="project" value="InterPro"/>
</dbReference>
<evidence type="ECO:0000256" key="7">
    <source>
        <dbReference type="SAM" id="MobiDB-lite"/>
    </source>
</evidence>
<comment type="similarity">
    <text evidence="1 6">Belongs to the MsrB Met sulfoxide reductase family.</text>
</comment>
<feature type="compositionally biased region" description="Polar residues" evidence="7">
    <location>
        <begin position="228"/>
        <end position="238"/>
    </location>
</feature>
<comment type="catalytic activity">
    <reaction evidence="5 6">
        <text>L-methionyl-[protein] + [thioredoxin]-disulfide + H2O = L-methionyl-(R)-S-oxide-[protein] + [thioredoxin]-dithiol</text>
        <dbReference type="Rhea" id="RHEA:24164"/>
        <dbReference type="Rhea" id="RHEA-COMP:10698"/>
        <dbReference type="Rhea" id="RHEA-COMP:10700"/>
        <dbReference type="Rhea" id="RHEA-COMP:12313"/>
        <dbReference type="Rhea" id="RHEA-COMP:12314"/>
        <dbReference type="ChEBI" id="CHEBI:15377"/>
        <dbReference type="ChEBI" id="CHEBI:16044"/>
        <dbReference type="ChEBI" id="CHEBI:29950"/>
        <dbReference type="ChEBI" id="CHEBI:45764"/>
        <dbReference type="ChEBI" id="CHEBI:50058"/>
        <dbReference type="EC" id="1.8.4.12"/>
    </reaction>
</comment>
<dbReference type="GO" id="GO:0030091">
    <property type="term" value="P:protein repair"/>
    <property type="evidence" value="ECO:0007669"/>
    <property type="project" value="InterPro"/>
</dbReference>
<evidence type="ECO:0000256" key="2">
    <source>
        <dbReference type="ARBA" id="ARBA00022723"/>
    </source>
</evidence>
<organism evidence="9 10">
    <name type="scientific">Amphibalanus amphitrite</name>
    <name type="common">Striped barnacle</name>
    <name type="synonym">Balanus amphitrite</name>
    <dbReference type="NCBI Taxonomy" id="1232801"/>
    <lineage>
        <taxon>Eukaryota</taxon>
        <taxon>Metazoa</taxon>
        <taxon>Ecdysozoa</taxon>
        <taxon>Arthropoda</taxon>
        <taxon>Crustacea</taxon>
        <taxon>Multicrustacea</taxon>
        <taxon>Cirripedia</taxon>
        <taxon>Thoracica</taxon>
        <taxon>Thoracicalcarea</taxon>
        <taxon>Balanomorpha</taxon>
        <taxon>Balanoidea</taxon>
        <taxon>Balanidae</taxon>
        <taxon>Amphibalaninae</taxon>
        <taxon>Amphibalanus</taxon>
    </lineage>
</organism>
<keyword evidence="3 6" id="KW-0862">Zinc</keyword>
<evidence type="ECO:0000313" key="10">
    <source>
        <dbReference type="Proteomes" id="UP000440578"/>
    </source>
</evidence>
<keyword evidence="10" id="KW-1185">Reference proteome</keyword>
<evidence type="ECO:0000256" key="1">
    <source>
        <dbReference type="ARBA" id="ARBA00007174"/>
    </source>
</evidence>
<evidence type="ECO:0000259" key="8">
    <source>
        <dbReference type="PROSITE" id="PS51790"/>
    </source>
</evidence>
<feature type="domain" description="MsrB" evidence="8">
    <location>
        <begin position="33"/>
        <end position="167"/>
    </location>
</feature>
<dbReference type="SUPFAM" id="SSF51316">
    <property type="entry name" value="Mss4-like"/>
    <property type="match status" value="1"/>
</dbReference>
<feature type="compositionally biased region" description="Basic and acidic residues" evidence="7">
    <location>
        <begin position="239"/>
        <end position="252"/>
    </location>
</feature>
<dbReference type="AlphaFoldDB" id="A0A6A4W2Y9"/>
<dbReference type="PANTHER" id="PTHR10173:SF52">
    <property type="entry name" value="METHIONINE-R-SULFOXIDE REDUCTASE B1"/>
    <property type="match status" value="1"/>
</dbReference>
<dbReference type="NCBIfam" id="TIGR00357">
    <property type="entry name" value="peptide-methionine (R)-S-oxide reductase MsrB"/>
    <property type="match status" value="1"/>
</dbReference>
<comment type="function">
    <text evidence="6">Methionine-sulfoxide reductase that specifically reduces methionine (R)-sulfoxide back to methionine. While in many cases methionine oxidation is the result of random oxidation following oxidative stress, methionine oxidation is also a post-translational modification that takes place on specific residues.</text>
</comment>
<evidence type="ECO:0000256" key="3">
    <source>
        <dbReference type="ARBA" id="ARBA00022833"/>
    </source>
</evidence>
<dbReference type="Gene3D" id="2.170.150.20">
    <property type="entry name" value="Peptide methionine sulfoxide reductase"/>
    <property type="match status" value="1"/>
</dbReference>
<gene>
    <name evidence="9" type="primary">SelR_1</name>
    <name evidence="9" type="ORF">FJT64_025577</name>
</gene>
<keyword evidence="2 6" id="KW-0479">Metal-binding</keyword>
<dbReference type="Pfam" id="PF01641">
    <property type="entry name" value="SelR"/>
    <property type="match status" value="1"/>
</dbReference>
<proteinExistence type="inferred from homology"/>
<evidence type="ECO:0000256" key="5">
    <source>
        <dbReference type="ARBA" id="ARBA00048488"/>
    </source>
</evidence>
<comment type="caution">
    <text evidence="9">The sequence shown here is derived from an EMBL/GenBank/DDBJ whole genome shotgun (WGS) entry which is preliminary data.</text>
</comment>
<comment type="cofactor">
    <cofactor evidence="6">
        <name>Zn(2+)</name>
        <dbReference type="ChEBI" id="CHEBI:29105"/>
    </cofactor>
    <text evidence="6">Binds 1 zinc ion per subunit.</text>
</comment>
<dbReference type="InterPro" id="IPR002579">
    <property type="entry name" value="Met_Sox_Rdtase_MsrB_dom"/>
</dbReference>
<dbReference type="Proteomes" id="UP000440578">
    <property type="component" value="Unassembled WGS sequence"/>
</dbReference>
<dbReference type="PROSITE" id="PS51790">
    <property type="entry name" value="MSRB"/>
    <property type="match status" value="1"/>
</dbReference>
<evidence type="ECO:0000256" key="6">
    <source>
        <dbReference type="RuleBase" id="RU365044"/>
    </source>
</evidence>
<sequence length="252" mass="26755">MSGSAAASGARSAADRLRSKDSSPAIGTVCFDPATLKKRLTPLQHHITQDKATERAFSGRFNKHREPGIYRCIVCRQDLFSSATKYDSGSGWPSFYDVIDPRRVTLKADLSHVGGNILLLVANPGMERTEVSCARCGAHLGHLFKDGPKPTGNRYCVNSESLDFRRDDSIDVLDRVEFAKGSCGELSGSCGAPPRPSPRATAPSAAISRVVEKYNSLGGAGSGASPSVNGQSTTNGSRRQSDGVAHETNGKT</sequence>
<dbReference type="GO" id="GO:0033743">
    <property type="term" value="F:peptide-methionine (R)-S-oxide reductase activity"/>
    <property type="evidence" value="ECO:0007669"/>
    <property type="project" value="UniProtKB-EC"/>
</dbReference>
<dbReference type="EC" id="1.8.4.12" evidence="6"/>
<keyword evidence="4 6" id="KW-0560">Oxidoreductase</keyword>
<name>A0A6A4W2Y9_AMPAM</name>
<dbReference type="GO" id="GO:0046872">
    <property type="term" value="F:metal ion binding"/>
    <property type="evidence" value="ECO:0007669"/>
    <property type="project" value="UniProtKB-KW"/>
</dbReference>
<dbReference type="FunFam" id="2.170.150.20:FF:000001">
    <property type="entry name" value="Peptide methionine sulfoxide reductase MsrB"/>
    <property type="match status" value="1"/>
</dbReference>
<dbReference type="InterPro" id="IPR011057">
    <property type="entry name" value="Mss4-like_sf"/>
</dbReference>